<feature type="transmembrane region" description="Helical" evidence="1">
    <location>
        <begin position="51"/>
        <end position="71"/>
    </location>
</feature>
<dbReference type="AlphaFoldDB" id="A0AA43U211"/>
<feature type="transmembrane region" description="Helical" evidence="1">
    <location>
        <begin position="21"/>
        <end position="45"/>
    </location>
</feature>
<dbReference type="RefSeq" id="WP_268164393.1">
    <property type="nucleotide sequence ID" value="NZ_JAPFAP010000060.1"/>
</dbReference>
<keyword evidence="1" id="KW-0472">Membrane</keyword>
<evidence type="ECO:0000256" key="1">
    <source>
        <dbReference type="SAM" id="Phobius"/>
    </source>
</evidence>
<dbReference type="EMBL" id="JAPFAR010000159">
    <property type="protein sequence ID" value="MDI3349927.1"/>
    <property type="molecule type" value="Genomic_DNA"/>
</dbReference>
<organism evidence="2 3">
    <name type="scientific">Mycoplasmopsis arginini</name>
    <name type="common">Mycoplasma arginini</name>
    <dbReference type="NCBI Taxonomy" id="2094"/>
    <lineage>
        <taxon>Bacteria</taxon>
        <taxon>Bacillati</taxon>
        <taxon>Mycoplasmatota</taxon>
        <taxon>Mycoplasmoidales</taxon>
        <taxon>Metamycoplasmataceae</taxon>
        <taxon>Mycoplasmopsis</taxon>
    </lineage>
</organism>
<gene>
    <name evidence="2" type="ORF">DCBHLPFO_00439</name>
</gene>
<protein>
    <submittedName>
        <fullName evidence="2">Uncharacterized protein</fullName>
    </submittedName>
</protein>
<dbReference type="Proteomes" id="UP001162175">
    <property type="component" value="Unassembled WGS sequence"/>
</dbReference>
<accession>A0AA43U211</accession>
<comment type="caution">
    <text evidence="2">The sequence shown here is derived from an EMBL/GenBank/DDBJ whole genome shotgun (WGS) entry which is preliminary data.</text>
</comment>
<reference evidence="2" key="1">
    <citation type="submission" date="2022-11" db="EMBL/GenBank/DDBJ databases">
        <title>Draft genome of Mycoplasma arginini isolated from fly.</title>
        <authorList>
            <person name="Severgnini M."/>
            <person name="Gioia G."/>
            <person name="Cremonesi P."/>
            <person name="Moroni P."/>
            <person name="Addis M.F."/>
            <person name="Castiglioni B."/>
        </authorList>
    </citation>
    <scope>NUCLEOTIDE SEQUENCE</scope>
    <source>
        <strain evidence="2">QMP CG1-1632</strain>
    </source>
</reference>
<name>A0AA43U211_MYCAR</name>
<evidence type="ECO:0000313" key="3">
    <source>
        <dbReference type="Proteomes" id="UP001162175"/>
    </source>
</evidence>
<evidence type="ECO:0000313" key="2">
    <source>
        <dbReference type="EMBL" id="MDI3349927.1"/>
    </source>
</evidence>
<keyword evidence="1" id="KW-0812">Transmembrane</keyword>
<keyword evidence="1" id="KW-1133">Transmembrane helix</keyword>
<proteinExistence type="predicted"/>
<sequence length="265" mass="29446">MKTLLNNIEDQIINKTALAERLLTASGIINGIAVFTGIASAGLYASAPFTFGATAIAEAGLSLATGVLSLISSSLRTAYYSVLDTIKSFEEIKSIMSNYSLMSIKEIVSKIFSVSFSLPSLKFKSANFKVDLNPNSFKKVTPLISAALSLNDLFNDIDEISKLKIMKNETQDRTKLIIDTISRLKDIKWIVVNETPINKPYTQNGTGGRDTHFKNLSTGEIRMIEELLKWTNFELSMNGLLRVKDPKRGKYIRMFSNKVKWDNLG</sequence>